<dbReference type="AlphaFoldDB" id="A0AA39PTP1"/>
<sequence length="438" mass="48468">MLQAEERGCRRRQRIASLLRKGLAVNGGLHRWVALIPRFPRETTLQTRFGHAFSQTFIWRKKIRLCKVGARLGNFQDSTSAGTFRRRFHEASSDFRLQAPSPYLAAFDSSLGYPGPTRSVVRVGYSMSFNTVVVPLHLADIDPSILTSLGGVGPYEPQHVSHAEAGARRSFIETWLAVSACRPAAGTTAPRNVGYILQLLVGGGGFQNSPASEECPALRFKPTSDADRRLGVGVVALHTNLGAPMPAMTKRLIRCCSLYAISVAYDSWCRDEGQYVLEWNGTEEQDRRVKATGADVHLPLAFYTIRHSEPKATVLPSLAIRLSSSQCEDRLSHVAEKVVHLATSSFAEGGLERRALGQGSCGEGRAYRFLPGARERLVLQDERKQFKLGQRGKRRASLRFEGRVGWPRRDDPALISTVENGGLEVWRRVMVIGDTLTL</sequence>
<protein>
    <submittedName>
        <fullName evidence="1">Uncharacterized protein</fullName>
    </submittedName>
</protein>
<comment type="caution">
    <text evidence="1">The sequence shown here is derived from an EMBL/GenBank/DDBJ whole genome shotgun (WGS) entry which is preliminary data.</text>
</comment>
<accession>A0AA39PTP1</accession>
<dbReference type="EMBL" id="JAUEPR010000001">
    <property type="protein sequence ID" value="KAK0490216.1"/>
    <property type="molecule type" value="Genomic_DNA"/>
</dbReference>
<reference evidence="1" key="1">
    <citation type="submission" date="2023-06" db="EMBL/GenBank/DDBJ databases">
        <authorList>
            <consortium name="Lawrence Berkeley National Laboratory"/>
            <person name="Ahrendt S."/>
            <person name="Sahu N."/>
            <person name="Indic B."/>
            <person name="Wong-Bajracharya J."/>
            <person name="Merenyi Z."/>
            <person name="Ke H.-M."/>
            <person name="Monk M."/>
            <person name="Kocsube S."/>
            <person name="Drula E."/>
            <person name="Lipzen A."/>
            <person name="Balint B."/>
            <person name="Henrissat B."/>
            <person name="Andreopoulos B."/>
            <person name="Martin F.M."/>
            <person name="Harder C.B."/>
            <person name="Rigling D."/>
            <person name="Ford K.L."/>
            <person name="Foster G.D."/>
            <person name="Pangilinan J."/>
            <person name="Papanicolaou A."/>
            <person name="Barry K."/>
            <person name="LaButti K."/>
            <person name="Viragh M."/>
            <person name="Koriabine M."/>
            <person name="Yan M."/>
            <person name="Riley R."/>
            <person name="Champramary S."/>
            <person name="Plett K.L."/>
            <person name="Tsai I.J."/>
            <person name="Slot J."/>
            <person name="Sipos G."/>
            <person name="Plett J."/>
            <person name="Nagy L.G."/>
            <person name="Grigoriev I.V."/>
        </authorList>
    </citation>
    <scope>NUCLEOTIDE SEQUENCE</scope>
    <source>
        <strain evidence="1">ICMP 16352</strain>
    </source>
</reference>
<dbReference type="Proteomes" id="UP001175227">
    <property type="component" value="Unassembled WGS sequence"/>
</dbReference>
<evidence type="ECO:0000313" key="1">
    <source>
        <dbReference type="EMBL" id="KAK0490216.1"/>
    </source>
</evidence>
<gene>
    <name evidence="1" type="ORF">IW261DRAFT_1412791</name>
</gene>
<name>A0AA39PTP1_9AGAR</name>
<organism evidence="1 2">
    <name type="scientific">Armillaria novae-zelandiae</name>
    <dbReference type="NCBI Taxonomy" id="153914"/>
    <lineage>
        <taxon>Eukaryota</taxon>
        <taxon>Fungi</taxon>
        <taxon>Dikarya</taxon>
        <taxon>Basidiomycota</taxon>
        <taxon>Agaricomycotina</taxon>
        <taxon>Agaricomycetes</taxon>
        <taxon>Agaricomycetidae</taxon>
        <taxon>Agaricales</taxon>
        <taxon>Marasmiineae</taxon>
        <taxon>Physalacriaceae</taxon>
        <taxon>Armillaria</taxon>
    </lineage>
</organism>
<proteinExistence type="predicted"/>
<keyword evidence="2" id="KW-1185">Reference proteome</keyword>
<evidence type="ECO:0000313" key="2">
    <source>
        <dbReference type="Proteomes" id="UP001175227"/>
    </source>
</evidence>